<dbReference type="SUPFAM" id="SSF55103">
    <property type="entry name" value="FAD-linked oxidases, C-terminal domain"/>
    <property type="match status" value="1"/>
</dbReference>
<evidence type="ECO:0000256" key="1">
    <source>
        <dbReference type="ARBA" id="ARBA00001974"/>
    </source>
</evidence>
<reference evidence="6 7" key="1">
    <citation type="journal article" date="2009" name="Stand. Genomic Sci.">
        <title>Complete genome sequence of Acidimicrobium ferrooxidans type strain (ICP).</title>
        <authorList>
            <person name="Clum A."/>
            <person name="Nolan M."/>
            <person name="Lang E."/>
            <person name="Glavina Del Rio T."/>
            <person name="Tice H."/>
            <person name="Copeland A."/>
            <person name="Cheng J.F."/>
            <person name="Lucas S."/>
            <person name="Chen F."/>
            <person name="Bruce D."/>
            <person name="Goodwin L."/>
            <person name="Pitluck S."/>
            <person name="Ivanova N."/>
            <person name="Mavrommatis K."/>
            <person name="Mikhailova N."/>
            <person name="Pati A."/>
            <person name="Chen A."/>
            <person name="Palaniappan K."/>
            <person name="Goker M."/>
            <person name="Spring S."/>
            <person name="Land M."/>
            <person name="Hauser L."/>
            <person name="Chang Y.J."/>
            <person name="Jeffries C.C."/>
            <person name="Chain P."/>
            <person name="Bristow J."/>
            <person name="Eisen J.A."/>
            <person name="Markowitz V."/>
            <person name="Hugenholtz P."/>
            <person name="Kyrpides N.C."/>
            <person name="Klenk H.P."/>
            <person name="Lapidus A."/>
        </authorList>
    </citation>
    <scope>NUCLEOTIDE SEQUENCE [LARGE SCALE GENOMIC DNA]</scope>
    <source>
        <strain evidence="7">DSM 10331 / JCM 15462 / NBRC 103882 / ICP</strain>
    </source>
</reference>
<keyword evidence="2" id="KW-0285">Flavoprotein</keyword>
<dbReference type="Proteomes" id="UP000000771">
    <property type="component" value="Chromosome"/>
</dbReference>
<dbReference type="InterPro" id="IPR016164">
    <property type="entry name" value="FAD-linked_Oxase-like_C"/>
</dbReference>
<dbReference type="GO" id="GO:0016491">
    <property type="term" value="F:oxidoreductase activity"/>
    <property type="evidence" value="ECO:0007669"/>
    <property type="project" value="UniProtKB-KW"/>
</dbReference>
<accession>C7LYY7</accession>
<comment type="cofactor">
    <cofactor evidence="1">
        <name>FAD</name>
        <dbReference type="ChEBI" id="CHEBI:57692"/>
    </cofactor>
</comment>
<dbReference type="GO" id="GO:0071949">
    <property type="term" value="F:FAD binding"/>
    <property type="evidence" value="ECO:0007669"/>
    <property type="project" value="InterPro"/>
</dbReference>
<protein>
    <submittedName>
        <fullName evidence="6">FAD linked oxidase domain protein</fullName>
    </submittedName>
</protein>
<gene>
    <name evidence="6" type="ordered locus">Afer_1007</name>
</gene>
<organism evidence="6 7">
    <name type="scientific">Acidimicrobium ferrooxidans (strain DSM 10331 / JCM 15462 / NBRC 103882 / ICP)</name>
    <dbReference type="NCBI Taxonomy" id="525909"/>
    <lineage>
        <taxon>Bacteria</taxon>
        <taxon>Bacillati</taxon>
        <taxon>Actinomycetota</taxon>
        <taxon>Acidimicrobiia</taxon>
        <taxon>Acidimicrobiales</taxon>
        <taxon>Acidimicrobiaceae</taxon>
        <taxon>Acidimicrobium</taxon>
    </lineage>
</organism>
<evidence type="ECO:0000256" key="4">
    <source>
        <dbReference type="ARBA" id="ARBA00023002"/>
    </source>
</evidence>
<evidence type="ECO:0000259" key="5">
    <source>
        <dbReference type="PROSITE" id="PS51387"/>
    </source>
</evidence>
<keyword evidence="4" id="KW-0560">Oxidoreductase</keyword>
<dbReference type="Pfam" id="PF02913">
    <property type="entry name" value="FAD-oxidase_C"/>
    <property type="match status" value="1"/>
</dbReference>
<dbReference type="InterPro" id="IPR004113">
    <property type="entry name" value="FAD-bd_oxidored_4_C"/>
</dbReference>
<dbReference type="HOGENOM" id="CLU_017779_4_1_11"/>
<dbReference type="Pfam" id="PF01565">
    <property type="entry name" value="FAD_binding_4"/>
    <property type="match status" value="1"/>
</dbReference>
<dbReference type="Gene3D" id="3.30.70.2740">
    <property type="match status" value="1"/>
</dbReference>
<keyword evidence="3" id="KW-0274">FAD</keyword>
<evidence type="ECO:0000256" key="2">
    <source>
        <dbReference type="ARBA" id="ARBA00022630"/>
    </source>
</evidence>
<name>C7LYY7_ACIFD</name>
<feature type="domain" description="FAD-binding PCMH-type" evidence="5">
    <location>
        <begin position="36"/>
        <end position="214"/>
    </location>
</feature>
<dbReference type="KEGG" id="afo:Afer_1007"/>
<dbReference type="RefSeq" id="WP_015798431.1">
    <property type="nucleotide sequence ID" value="NC_013124.1"/>
</dbReference>
<sequence>MAAASDAARVLDEANVDWTDDPAALEPINLDWTATTRGDAAALARPADAPAVARLLEAAGSARVAITIQGGRTSLVAGAVPHPGAIAVSTERLRRIVRLEPATMTVVAEAGVTLADLDAELEAAGLEVGIDLGSRANATLGGLVATNAGGQRVVRYGSTANQLVHVDLVDGLGRTHRRIGRPPKAAGLDTCRFVAGSEGIYGVITAVALRVHPRPRTRIAIAIGADDFVDLVSLFETLRPLVAPWLEAAEFVRTADVRSAGLTPPDPHPLLLILQLTSPYPDDDRPLLLAPAHLDAHVATDPSQRARLWHLREMLPLLAERFGTPVKLDVAVPLGALGELAAHLDLVAERDEVRATVLFGHLAEGTCHVNLAIAHGADPGPLYETVLTRVAALGGVIASEHGIGRTKRRWARLLLDPIDEAALRSLKGIWDPYGIVNPGVLLPDP</sequence>
<evidence type="ECO:0000313" key="7">
    <source>
        <dbReference type="Proteomes" id="UP000000771"/>
    </source>
</evidence>
<dbReference type="AlphaFoldDB" id="C7LYY7"/>
<dbReference type="STRING" id="525909.Afer_1007"/>
<evidence type="ECO:0000313" key="6">
    <source>
        <dbReference type="EMBL" id="ACU53945.1"/>
    </source>
</evidence>
<dbReference type="eggNOG" id="COG0277">
    <property type="taxonomic scope" value="Bacteria"/>
</dbReference>
<dbReference type="PANTHER" id="PTHR43716:SF1">
    <property type="entry name" value="D-2-HYDROXYGLUTARATE DEHYDROGENASE, MITOCHONDRIAL"/>
    <property type="match status" value="1"/>
</dbReference>
<dbReference type="SUPFAM" id="SSF56176">
    <property type="entry name" value="FAD-binding/transporter-associated domain-like"/>
    <property type="match status" value="1"/>
</dbReference>
<dbReference type="EMBL" id="CP001631">
    <property type="protein sequence ID" value="ACU53945.1"/>
    <property type="molecule type" value="Genomic_DNA"/>
</dbReference>
<dbReference type="InterPro" id="IPR036318">
    <property type="entry name" value="FAD-bd_PCMH-like_sf"/>
</dbReference>
<dbReference type="InterPro" id="IPR051264">
    <property type="entry name" value="FAD-oxidored/transferase_4"/>
</dbReference>
<dbReference type="InterPro" id="IPR006094">
    <property type="entry name" value="Oxid_FAD_bind_N"/>
</dbReference>
<dbReference type="PROSITE" id="PS51387">
    <property type="entry name" value="FAD_PCMH"/>
    <property type="match status" value="1"/>
</dbReference>
<dbReference type="GO" id="GO:0022904">
    <property type="term" value="P:respiratory electron transport chain"/>
    <property type="evidence" value="ECO:0007669"/>
    <property type="project" value="TreeGrafter"/>
</dbReference>
<dbReference type="InterPro" id="IPR016166">
    <property type="entry name" value="FAD-bd_PCMH"/>
</dbReference>
<dbReference type="PANTHER" id="PTHR43716">
    <property type="entry name" value="D-2-HYDROXYGLUTARATE DEHYDROGENASE, MITOCHONDRIAL"/>
    <property type="match status" value="1"/>
</dbReference>
<keyword evidence="7" id="KW-1185">Reference proteome</keyword>
<dbReference type="Gene3D" id="3.30.465.10">
    <property type="match status" value="1"/>
</dbReference>
<proteinExistence type="predicted"/>
<dbReference type="InterPro" id="IPR016169">
    <property type="entry name" value="FAD-bd_PCMH_sub2"/>
</dbReference>
<evidence type="ECO:0000256" key="3">
    <source>
        <dbReference type="ARBA" id="ARBA00022827"/>
    </source>
</evidence>